<gene>
    <name evidence="2" type="ORF">APE01nite_02730</name>
</gene>
<evidence type="ECO:0008006" key="4">
    <source>
        <dbReference type="Google" id="ProtNLM"/>
    </source>
</evidence>
<evidence type="ECO:0000256" key="1">
    <source>
        <dbReference type="SAM" id="MobiDB-lite"/>
    </source>
</evidence>
<evidence type="ECO:0000313" key="3">
    <source>
        <dbReference type="Proteomes" id="UP000317730"/>
    </source>
</evidence>
<protein>
    <recommendedName>
        <fullName evidence="4">Lipoprotein</fullName>
    </recommendedName>
</protein>
<accession>A0A4Y3TQ69</accession>
<proteinExistence type="predicted"/>
<name>A0A4Y3TQ69_9PROT</name>
<feature type="compositionally biased region" description="Basic and acidic residues" evidence="1">
    <location>
        <begin position="156"/>
        <end position="168"/>
    </location>
</feature>
<feature type="region of interest" description="Disordered" evidence="1">
    <location>
        <begin position="124"/>
        <end position="182"/>
    </location>
</feature>
<dbReference type="Proteomes" id="UP000317730">
    <property type="component" value="Unassembled WGS sequence"/>
</dbReference>
<dbReference type="EMBL" id="BJMV01000001">
    <property type="protein sequence ID" value="GEB84476.1"/>
    <property type="molecule type" value="Genomic_DNA"/>
</dbReference>
<comment type="caution">
    <text evidence="2">The sequence shown here is derived from an EMBL/GenBank/DDBJ whole genome shotgun (WGS) entry which is preliminary data.</text>
</comment>
<reference evidence="2 3" key="1">
    <citation type="submission" date="2019-06" db="EMBL/GenBank/DDBJ databases">
        <title>Whole genome shotgun sequence of Acetobacter peroxydans NBRC 13755.</title>
        <authorList>
            <person name="Hosoyama A."/>
            <person name="Uohara A."/>
            <person name="Ohji S."/>
            <person name="Ichikawa N."/>
        </authorList>
    </citation>
    <scope>NUCLEOTIDE SEQUENCE [LARGE SCALE GENOMIC DNA]</scope>
    <source>
        <strain evidence="2 3">NBRC 13755</strain>
    </source>
</reference>
<evidence type="ECO:0000313" key="2">
    <source>
        <dbReference type="EMBL" id="GEB84476.1"/>
    </source>
</evidence>
<dbReference type="AlphaFoldDB" id="A0A4Y3TQ69"/>
<dbReference type="OrthoDB" id="9983631at2"/>
<dbReference type="PROSITE" id="PS51257">
    <property type="entry name" value="PROKAR_LIPOPROTEIN"/>
    <property type="match status" value="1"/>
</dbReference>
<dbReference type="RefSeq" id="WP_141374414.1">
    <property type="nucleotide sequence ID" value="NZ_BAPL01000017.1"/>
</dbReference>
<keyword evidence="3" id="KW-1185">Reference proteome</keyword>
<sequence length="182" mass="18817">MWGRSVGAGSELKPIVSLAVILLLGGCGPKATPPTPAEAAQAALVRLDTEARRHVRQDDAMRRDAGQVAPMKLDMSAVRPLLDGASVLPEDGATRATTASGAGMAPEAVLPDGQELHIDARHHRPEDEAAPLSGKVGGRGAASIDIPNADGSITHVEPDGTVRTEKLISRTRPVQGSVGHGR</sequence>
<organism evidence="2 3">
    <name type="scientific">Acetobacter peroxydans</name>
    <dbReference type="NCBI Taxonomy" id="104098"/>
    <lineage>
        <taxon>Bacteria</taxon>
        <taxon>Pseudomonadati</taxon>
        <taxon>Pseudomonadota</taxon>
        <taxon>Alphaproteobacteria</taxon>
        <taxon>Acetobacterales</taxon>
        <taxon>Acetobacteraceae</taxon>
        <taxon>Acetobacter</taxon>
    </lineage>
</organism>